<dbReference type="OrthoDB" id="9777859at2"/>
<reference evidence="4 5" key="1">
    <citation type="submission" date="2018-12" db="EMBL/GenBank/DDBJ databases">
        <title>bacterium Hansschlegelia zhihuaiae S113.</title>
        <authorList>
            <person name="He J."/>
        </authorList>
    </citation>
    <scope>NUCLEOTIDE SEQUENCE [LARGE SCALE GENOMIC DNA]</scope>
    <source>
        <strain evidence="4 5">S 113</strain>
    </source>
</reference>
<evidence type="ECO:0000313" key="5">
    <source>
        <dbReference type="Proteomes" id="UP000289708"/>
    </source>
</evidence>
<evidence type="ECO:0000313" key="4">
    <source>
        <dbReference type="EMBL" id="RXF75166.1"/>
    </source>
</evidence>
<evidence type="ECO:0000259" key="3">
    <source>
        <dbReference type="Pfam" id="PF01425"/>
    </source>
</evidence>
<dbReference type="SUPFAM" id="SSF75304">
    <property type="entry name" value="Amidase signature (AS) enzymes"/>
    <property type="match status" value="1"/>
</dbReference>
<dbReference type="Pfam" id="PF01425">
    <property type="entry name" value="Amidase"/>
    <property type="match status" value="1"/>
</dbReference>
<dbReference type="Gene3D" id="3.90.1300.10">
    <property type="entry name" value="Amidase signature (AS) domain"/>
    <property type="match status" value="1"/>
</dbReference>
<dbReference type="InterPro" id="IPR000120">
    <property type="entry name" value="Amidase"/>
</dbReference>
<comment type="similarity">
    <text evidence="1">Belongs to the amidase family.</text>
</comment>
<accession>A0A4Q0MPZ8</accession>
<dbReference type="RefSeq" id="WP_128776156.1">
    <property type="nucleotide sequence ID" value="NZ_RYFI01000002.1"/>
</dbReference>
<dbReference type="Proteomes" id="UP000289708">
    <property type="component" value="Unassembled WGS sequence"/>
</dbReference>
<dbReference type="EMBL" id="RYFI01000002">
    <property type="protein sequence ID" value="RXF75166.1"/>
    <property type="molecule type" value="Genomic_DNA"/>
</dbReference>
<dbReference type="InterPro" id="IPR023631">
    <property type="entry name" value="Amidase_dom"/>
</dbReference>
<proteinExistence type="inferred from homology"/>
<feature type="domain" description="Amidase" evidence="3">
    <location>
        <begin position="50"/>
        <end position="399"/>
    </location>
</feature>
<protein>
    <submittedName>
        <fullName evidence="4">Amidase</fullName>
    </submittedName>
</protein>
<gene>
    <name evidence="4" type="ORF">EK403_03745</name>
</gene>
<name>A0A4Q0MPZ8_9HYPH</name>
<dbReference type="GO" id="GO:0003824">
    <property type="term" value="F:catalytic activity"/>
    <property type="evidence" value="ECO:0007669"/>
    <property type="project" value="InterPro"/>
</dbReference>
<evidence type="ECO:0000256" key="1">
    <source>
        <dbReference type="ARBA" id="ARBA00009199"/>
    </source>
</evidence>
<dbReference type="AlphaFoldDB" id="A0A4Q0MPZ8"/>
<evidence type="ECO:0000256" key="2">
    <source>
        <dbReference type="SAM" id="MobiDB-lite"/>
    </source>
</evidence>
<dbReference type="InterPro" id="IPR036928">
    <property type="entry name" value="AS_sf"/>
</dbReference>
<dbReference type="PANTHER" id="PTHR11895:SF7">
    <property type="entry name" value="GLUTAMYL-TRNA(GLN) AMIDOTRANSFERASE SUBUNIT A, MITOCHONDRIAL"/>
    <property type="match status" value="1"/>
</dbReference>
<comment type="caution">
    <text evidence="4">The sequence shown here is derived from an EMBL/GenBank/DDBJ whole genome shotgun (WGS) entry which is preliminary data.</text>
</comment>
<sequence>MPKAGTIAEIQAAIAGGADPQGLVTPLWERACALEPELCAFAHLPESAPAAGSGPLAGVTVGVKDLIDTADMPTAYGSPIHAGHRPTADAEIVSRLRALGATVLGKTVTTEFAWRHPGPTRNPWNRGHTPGGSSSGSAAAVAAGIVTLALGTQTLGSVIRPAAFCGVVGFKPSFGALPRGGVHPLCGALDHVGLFARAVGDVETAFALLTEAKPSARAGSEPLRLAALAPPNDVVSPDQAALFDATRRSLADAGAIIEPVEASDMLERIPAIADTLIAYEAAQIFGELREVKPDMMSGHLTALVDAGRATSEAAYRDALAVQSDRRQAFSERMKGYDALLAVPAIGEAPAGLASTGDARFCAPWTVLDAPAVSLPVGLSPSGLPLGLQLVGRPGADLPLLATAKDFCAVVPLIASAPPLP</sequence>
<dbReference type="PANTHER" id="PTHR11895">
    <property type="entry name" value="TRANSAMIDASE"/>
    <property type="match status" value="1"/>
</dbReference>
<organism evidence="4 5">
    <name type="scientific">Hansschlegelia zhihuaiae</name>
    <dbReference type="NCBI Taxonomy" id="405005"/>
    <lineage>
        <taxon>Bacteria</taxon>
        <taxon>Pseudomonadati</taxon>
        <taxon>Pseudomonadota</taxon>
        <taxon>Alphaproteobacteria</taxon>
        <taxon>Hyphomicrobiales</taxon>
        <taxon>Methylopilaceae</taxon>
        <taxon>Hansschlegelia</taxon>
    </lineage>
</organism>
<feature type="region of interest" description="Disordered" evidence="2">
    <location>
        <begin position="114"/>
        <end position="135"/>
    </location>
</feature>
<keyword evidence="5" id="KW-1185">Reference proteome</keyword>